<feature type="chain" id="PRO_5023059792" evidence="1">
    <location>
        <begin position="23"/>
        <end position="430"/>
    </location>
</feature>
<dbReference type="PANTHER" id="PTHR43751:SF1">
    <property type="entry name" value="SULFATASE ATSG-RELATED"/>
    <property type="match status" value="1"/>
</dbReference>
<evidence type="ECO:0000259" key="2">
    <source>
        <dbReference type="Pfam" id="PF00884"/>
    </source>
</evidence>
<dbReference type="RefSeq" id="WP_315852710.1">
    <property type="nucleotide sequence ID" value="NZ_SJPK01000004.1"/>
</dbReference>
<proteinExistence type="predicted"/>
<reference evidence="3 4" key="1">
    <citation type="submission" date="2019-02" db="EMBL/GenBank/DDBJ databases">
        <title>Deep-cultivation of Planctomycetes and their phenomic and genomic characterization uncovers novel biology.</title>
        <authorList>
            <person name="Wiegand S."/>
            <person name="Jogler M."/>
            <person name="Boedeker C."/>
            <person name="Pinto D."/>
            <person name="Vollmers J."/>
            <person name="Rivas-Marin E."/>
            <person name="Kohn T."/>
            <person name="Peeters S.H."/>
            <person name="Heuer A."/>
            <person name="Rast P."/>
            <person name="Oberbeckmann S."/>
            <person name="Bunk B."/>
            <person name="Jeske O."/>
            <person name="Meyerdierks A."/>
            <person name="Storesund J.E."/>
            <person name="Kallscheuer N."/>
            <person name="Luecker S."/>
            <person name="Lage O.M."/>
            <person name="Pohl T."/>
            <person name="Merkel B.J."/>
            <person name="Hornburger P."/>
            <person name="Mueller R.-W."/>
            <person name="Bruemmer F."/>
            <person name="Labrenz M."/>
            <person name="Spormann A.M."/>
            <person name="Op Den Camp H."/>
            <person name="Overmann J."/>
            <person name="Amann R."/>
            <person name="Jetten M.S.M."/>
            <person name="Mascher T."/>
            <person name="Medema M.H."/>
            <person name="Devos D.P."/>
            <person name="Kaster A.-K."/>
            <person name="Ovreas L."/>
            <person name="Rohde M."/>
            <person name="Galperin M.Y."/>
            <person name="Jogler C."/>
        </authorList>
    </citation>
    <scope>NUCLEOTIDE SEQUENCE [LARGE SCALE GENOMIC DNA]</scope>
    <source>
        <strain evidence="3 4">CA85</strain>
    </source>
</reference>
<sequence length="430" mass="48087" precursor="true">MISKLAFAATLLVLLCHTAADAAERPNFIFILTDDQSFGMMGCDGNETAQTPNLDKLARDGVFFDRAYITSAICTPSRISILLSQFERKHGVNFNSGTSVSPEAWAQSYPVVMREAGYYTGYVGKNHAPIGNGGYKSGLMETSFDYFYAGHGHIRFYPKDHHDIFKTAKRDTQVEIVGESIGDFLSNEHRLEGALRFLDLRPSDKPFCLSVCLNLPHGAGTSTMQMRDSDDEIYKTLYRDIEVPLPENYVAKADIENPKLPADVLKVENRQAGYNWVDTPATARERITRQMQAMTGIDRMVGRVREKLAAERLDQNTVIVFTSDHGLYSGQQGLGGKAFCYEQTTHVPLIIYNPLVPETARGRRSDQLVQSIDIAPTLLNFAEIEPPEAFQGKTLRGLIEGSDQPIHDYIFTENLWSTHFGNPRIESVQD</sequence>
<feature type="signal peptide" evidence="1">
    <location>
        <begin position="1"/>
        <end position="22"/>
    </location>
</feature>
<dbReference type="PANTHER" id="PTHR43751">
    <property type="entry name" value="SULFATASE"/>
    <property type="match status" value="1"/>
</dbReference>
<dbReference type="Pfam" id="PF00884">
    <property type="entry name" value="Sulfatase"/>
    <property type="match status" value="1"/>
</dbReference>
<dbReference type="InterPro" id="IPR052701">
    <property type="entry name" value="GAG_Ulvan_Degrading_Sulfatases"/>
</dbReference>
<dbReference type="EMBL" id="SJPK01000004">
    <property type="protein sequence ID" value="TWT67585.1"/>
    <property type="molecule type" value="Genomic_DNA"/>
</dbReference>
<name>A0A5C5Y041_9BACT</name>
<feature type="domain" description="Sulfatase N-terminal" evidence="2">
    <location>
        <begin position="26"/>
        <end position="382"/>
    </location>
</feature>
<dbReference type="InterPro" id="IPR000917">
    <property type="entry name" value="Sulfatase_N"/>
</dbReference>
<dbReference type="Proteomes" id="UP000318053">
    <property type="component" value="Unassembled WGS sequence"/>
</dbReference>
<protein>
    <submittedName>
        <fullName evidence="3">Arylsulfatase</fullName>
        <ecNumber evidence="3">3.1.6.1</ecNumber>
    </submittedName>
</protein>
<evidence type="ECO:0000256" key="1">
    <source>
        <dbReference type="SAM" id="SignalP"/>
    </source>
</evidence>
<keyword evidence="1" id="KW-0732">Signal</keyword>
<organism evidence="3 4">
    <name type="scientific">Allorhodopirellula solitaria</name>
    <dbReference type="NCBI Taxonomy" id="2527987"/>
    <lineage>
        <taxon>Bacteria</taxon>
        <taxon>Pseudomonadati</taxon>
        <taxon>Planctomycetota</taxon>
        <taxon>Planctomycetia</taxon>
        <taxon>Pirellulales</taxon>
        <taxon>Pirellulaceae</taxon>
        <taxon>Allorhodopirellula</taxon>
    </lineage>
</organism>
<evidence type="ECO:0000313" key="4">
    <source>
        <dbReference type="Proteomes" id="UP000318053"/>
    </source>
</evidence>
<keyword evidence="4" id="KW-1185">Reference proteome</keyword>
<dbReference type="InterPro" id="IPR017850">
    <property type="entry name" value="Alkaline_phosphatase_core_sf"/>
</dbReference>
<dbReference type="GO" id="GO:0004065">
    <property type="term" value="F:arylsulfatase activity"/>
    <property type="evidence" value="ECO:0007669"/>
    <property type="project" value="UniProtKB-EC"/>
</dbReference>
<keyword evidence="3" id="KW-0378">Hydrolase</keyword>
<dbReference type="AlphaFoldDB" id="A0A5C5Y041"/>
<dbReference type="SUPFAM" id="SSF53649">
    <property type="entry name" value="Alkaline phosphatase-like"/>
    <property type="match status" value="1"/>
</dbReference>
<gene>
    <name evidence="3" type="ORF">CA85_24380</name>
</gene>
<dbReference type="EC" id="3.1.6.1" evidence="3"/>
<evidence type="ECO:0000313" key="3">
    <source>
        <dbReference type="EMBL" id="TWT67585.1"/>
    </source>
</evidence>
<dbReference type="Gene3D" id="3.40.720.10">
    <property type="entry name" value="Alkaline Phosphatase, subunit A"/>
    <property type="match status" value="1"/>
</dbReference>
<comment type="caution">
    <text evidence="3">The sequence shown here is derived from an EMBL/GenBank/DDBJ whole genome shotgun (WGS) entry which is preliminary data.</text>
</comment>
<accession>A0A5C5Y041</accession>